<evidence type="ECO:0000313" key="3">
    <source>
        <dbReference type="Proteomes" id="UP000699462"/>
    </source>
</evidence>
<evidence type="ECO:0000313" key="2">
    <source>
        <dbReference type="EMBL" id="KAF8570799.1"/>
    </source>
</evidence>
<dbReference type="Proteomes" id="UP000699462">
    <property type="component" value="Unassembled WGS sequence"/>
</dbReference>
<evidence type="ECO:0000256" key="1">
    <source>
        <dbReference type="SAM" id="MobiDB-lite"/>
    </source>
</evidence>
<keyword evidence="3" id="KW-1185">Reference proteome</keyword>
<proteinExistence type="predicted"/>
<accession>A0A8T0DSB0</accession>
<protein>
    <recommendedName>
        <fullName evidence="4">Endonuclease/exonuclease/phosphatase domain-containing protein</fullName>
    </recommendedName>
</protein>
<dbReference type="SUPFAM" id="SSF56219">
    <property type="entry name" value="DNase I-like"/>
    <property type="match status" value="1"/>
</dbReference>
<sequence>MQRNRNTTLHRPSRRINRVALSAVCDRVDRRKYATVKSSPVLSPDDPASTNPKGDNAHRGLSNMMINLKHTGGSESHDISPSIMSMRLGRGKCTTLVSVYGPAMRHTDNTKDQFYDGLSATIRSAPMSDRLFVLGDLNTRVKRKSVAWLRVLRHSSSELER</sequence>
<dbReference type="OrthoDB" id="6147475at2759"/>
<reference evidence="2 3" key="1">
    <citation type="submission" date="2019-07" db="EMBL/GenBank/DDBJ databases">
        <title>Annotation for the trematode Paragonimus westermani.</title>
        <authorList>
            <person name="Choi Y.-J."/>
        </authorList>
    </citation>
    <scope>NUCLEOTIDE SEQUENCE [LARGE SCALE GENOMIC DNA]</scope>
    <source>
        <strain evidence="2">180907_Pwestermani</strain>
    </source>
</reference>
<gene>
    <name evidence="2" type="ORF">P879_01246</name>
</gene>
<comment type="caution">
    <text evidence="2">The sequence shown here is derived from an EMBL/GenBank/DDBJ whole genome shotgun (WGS) entry which is preliminary data.</text>
</comment>
<dbReference type="AlphaFoldDB" id="A0A8T0DSB0"/>
<dbReference type="Gene3D" id="3.60.10.10">
    <property type="entry name" value="Endonuclease/exonuclease/phosphatase"/>
    <property type="match status" value="1"/>
</dbReference>
<dbReference type="InterPro" id="IPR036691">
    <property type="entry name" value="Endo/exonu/phosph_ase_sf"/>
</dbReference>
<organism evidence="2 3">
    <name type="scientific">Paragonimus westermani</name>
    <dbReference type="NCBI Taxonomy" id="34504"/>
    <lineage>
        <taxon>Eukaryota</taxon>
        <taxon>Metazoa</taxon>
        <taxon>Spiralia</taxon>
        <taxon>Lophotrochozoa</taxon>
        <taxon>Platyhelminthes</taxon>
        <taxon>Trematoda</taxon>
        <taxon>Digenea</taxon>
        <taxon>Plagiorchiida</taxon>
        <taxon>Troglotremata</taxon>
        <taxon>Troglotrematidae</taxon>
        <taxon>Paragonimus</taxon>
    </lineage>
</organism>
<dbReference type="EMBL" id="JTDF01000905">
    <property type="protein sequence ID" value="KAF8570799.1"/>
    <property type="molecule type" value="Genomic_DNA"/>
</dbReference>
<name>A0A8T0DSB0_9TREM</name>
<evidence type="ECO:0008006" key="4">
    <source>
        <dbReference type="Google" id="ProtNLM"/>
    </source>
</evidence>
<feature type="region of interest" description="Disordered" evidence="1">
    <location>
        <begin position="35"/>
        <end position="59"/>
    </location>
</feature>